<dbReference type="Pfam" id="PF01906">
    <property type="entry name" value="YbjQ_1"/>
    <property type="match status" value="1"/>
</dbReference>
<dbReference type="HAMAP" id="MF_00338">
    <property type="entry name" value="UPF0145"/>
    <property type="match status" value="1"/>
</dbReference>
<dbReference type="SUPFAM" id="SSF117782">
    <property type="entry name" value="YbjQ-like"/>
    <property type="match status" value="1"/>
</dbReference>
<dbReference type="AlphaFoldDB" id="A0AAV2ZE74"/>
<name>A0AAV2ZE74_9STRA</name>
<gene>
    <name evidence="2" type="ORF">N0F65_006813</name>
</gene>
<comment type="similarity">
    <text evidence="1">Belongs to the UPF0145 family.</text>
</comment>
<dbReference type="EMBL" id="DAKRPA010000017">
    <property type="protein sequence ID" value="DBA03634.1"/>
    <property type="molecule type" value="Genomic_DNA"/>
</dbReference>
<evidence type="ECO:0000256" key="1">
    <source>
        <dbReference type="ARBA" id="ARBA00010751"/>
    </source>
</evidence>
<comment type="caution">
    <text evidence="2">The sequence shown here is derived from an EMBL/GenBank/DDBJ whole genome shotgun (WGS) entry which is preliminary data.</text>
</comment>
<dbReference type="PANTHER" id="PTHR34068:SF2">
    <property type="entry name" value="UPF0145 PROTEIN SCO3412"/>
    <property type="match status" value="1"/>
</dbReference>
<dbReference type="PANTHER" id="PTHR34068">
    <property type="entry name" value="UPF0145 PROTEIN YBJQ"/>
    <property type="match status" value="1"/>
</dbReference>
<dbReference type="Gene3D" id="3.30.110.70">
    <property type="entry name" value="Hypothetical protein apc22750. Chain B"/>
    <property type="match status" value="1"/>
</dbReference>
<sequence>MLRVHATSRPRLALSFARSASSTSSNGAKQQPEPLYFTTRDRIHGREVLEEFGMVSASAVRSKSVLSDMYVAVAGLFGGEASSYTSLMNETTAEAVNRMQYAAQSLGATAVVNVRFDTNTTMNRLVFGLHCSVVAYGTAVRCRPLPPASSRGLHQPDSGADLLP</sequence>
<dbReference type="InterPro" id="IPR035439">
    <property type="entry name" value="UPF0145_dom_sf"/>
</dbReference>
<protein>
    <submittedName>
        <fullName evidence="2">Uncharacterized protein</fullName>
    </submittedName>
</protein>
<reference evidence="2" key="1">
    <citation type="submission" date="2022-11" db="EMBL/GenBank/DDBJ databases">
        <authorList>
            <person name="Morgan W.R."/>
            <person name="Tartar A."/>
        </authorList>
    </citation>
    <scope>NUCLEOTIDE SEQUENCE</scope>
    <source>
        <strain evidence="2">ARSEF 373</strain>
    </source>
</reference>
<evidence type="ECO:0000313" key="2">
    <source>
        <dbReference type="EMBL" id="DBA03634.1"/>
    </source>
</evidence>
<reference evidence="2" key="2">
    <citation type="journal article" date="2023" name="Microbiol Resour">
        <title>Decontamination and Annotation of the Draft Genome Sequence of the Oomycete Lagenidium giganteum ARSEF 373.</title>
        <authorList>
            <person name="Morgan W.R."/>
            <person name="Tartar A."/>
        </authorList>
    </citation>
    <scope>NUCLEOTIDE SEQUENCE</scope>
    <source>
        <strain evidence="2">ARSEF 373</strain>
    </source>
</reference>
<proteinExistence type="inferred from homology"/>
<evidence type="ECO:0000313" key="3">
    <source>
        <dbReference type="Proteomes" id="UP001146120"/>
    </source>
</evidence>
<dbReference type="Proteomes" id="UP001146120">
    <property type="component" value="Unassembled WGS sequence"/>
</dbReference>
<dbReference type="InterPro" id="IPR002765">
    <property type="entry name" value="UPF0145_YbjQ-like"/>
</dbReference>
<keyword evidence="3" id="KW-1185">Reference proteome</keyword>
<accession>A0AAV2ZE74</accession>
<organism evidence="2 3">
    <name type="scientific">Lagenidium giganteum</name>
    <dbReference type="NCBI Taxonomy" id="4803"/>
    <lineage>
        <taxon>Eukaryota</taxon>
        <taxon>Sar</taxon>
        <taxon>Stramenopiles</taxon>
        <taxon>Oomycota</taxon>
        <taxon>Peronosporomycetes</taxon>
        <taxon>Pythiales</taxon>
        <taxon>Pythiaceae</taxon>
    </lineage>
</organism>